<accession>A0A6A7AIZ5</accession>
<sequence>MPFFGMPKAVVYNAPLAIAGYQTEAMRKRREDENYTLRTLCEPIEAHLDSKKGTRSTVGTFPDDQIHIFTATIAHIIVDVAGHIVYRKEEEGTTKDDALQCLNRTIEDNAAGK</sequence>
<name>A0A6A7AIZ5_9PLEO</name>
<protein>
    <submittedName>
        <fullName evidence="1">Uncharacterized protein</fullName>
    </submittedName>
</protein>
<organism evidence="1 2">
    <name type="scientific">Ophiobolus disseminans</name>
    <dbReference type="NCBI Taxonomy" id="1469910"/>
    <lineage>
        <taxon>Eukaryota</taxon>
        <taxon>Fungi</taxon>
        <taxon>Dikarya</taxon>
        <taxon>Ascomycota</taxon>
        <taxon>Pezizomycotina</taxon>
        <taxon>Dothideomycetes</taxon>
        <taxon>Pleosporomycetidae</taxon>
        <taxon>Pleosporales</taxon>
        <taxon>Pleosporineae</taxon>
        <taxon>Phaeosphaeriaceae</taxon>
        <taxon>Ophiobolus</taxon>
    </lineage>
</organism>
<keyword evidence="2" id="KW-1185">Reference proteome</keyword>
<gene>
    <name evidence="1" type="ORF">CC86DRAFT_92734</name>
</gene>
<proteinExistence type="predicted"/>
<dbReference type="Proteomes" id="UP000799424">
    <property type="component" value="Unassembled WGS sequence"/>
</dbReference>
<dbReference type="AlphaFoldDB" id="A0A6A7AIZ5"/>
<dbReference type="EMBL" id="MU006217">
    <property type="protein sequence ID" value="KAF2832678.1"/>
    <property type="molecule type" value="Genomic_DNA"/>
</dbReference>
<evidence type="ECO:0000313" key="2">
    <source>
        <dbReference type="Proteomes" id="UP000799424"/>
    </source>
</evidence>
<reference evidence="1" key="1">
    <citation type="journal article" date="2020" name="Stud. Mycol.">
        <title>101 Dothideomycetes genomes: a test case for predicting lifestyles and emergence of pathogens.</title>
        <authorList>
            <person name="Haridas S."/>
            <person name="Albert R."/>
            <person name="Binder M."/>
            <person name="Bloem J."/>
            <person name="Labutti K."/>
            <person name="Salamov A."/>
            <person name="Andreopoulos B."/>
            <person name="Baker S."/>
            <person name="Barry K."/>
            <person name="Bills G."/>
            <person name="Bluhm B."/>
            <person name="Cannon C."/>
            <person name="Castanera R."/>
            <person name="Culley D."/>
            <person name="Daum C."/>
            <person name="Ezra D."/>
            <person name="Gonzalez J."/>
            <person name="Henrissat B."/>
            <person name="Kuo A."/>
            <person name="Liang C."/>
            <person name="Lipzen A."/>
            <person name="Lutzoni F."/>
            <person name="Magnuson J."/>
            <person name="Mondo S."/>
            <person name="Nolan M."/>
            <person name="Ohm R."/>
            <person name="Pangilinan J."/>
            <person name="Park H.-J."/>
            <person name="Ramirez L."/>
            <person name="Alfaro M."/>
            <person name="Sun H."/>
            <person name="Tritt A."/>
            <person name="Yoshinaga Y."/>
            <person name="Zwiers L.-H."/>
            <person name="Turgeon B."/>
            <person name="Goodwin S."/>
            <person name="Spatafora J."/>
            <person name="Crous P."/>
            <person name="Grigoriev I."/>
        </authorList>
    </citation>
    <scope>NUCLEOTIDE SEQUENCE</scope>
    <source>
        <strain evidence="1">CBS 113818</strain>
    </source>
</reference>
<evidence type="ECO:0000313" key="1">
    <source>
        <dbReference type="EMBL" id="KAF2832678.1"/>
    </source>
</evidence>